<protein>
    <recommendedName>
        <fullName evidence="2">Amidinotransferase</fullName>
    </recommendedName>
</protein>
<dbReference type="SUPFAM" id="SSF55909">
    <property type="entry name" value="Pentein"/>
    <property type="match status" value="1"/>
</dbReference>
<dbReference type="Pfam" id="PF19420">
    <property type="entry name" value="DDAH_eukar"/>
    <property type="match status" value="1"/>
</dbReference>
<organism evidence="1">
    <name type="scientific">Dunaliella tertiolecta</name>
    <name type="common">Green alga</name>
    <dbReference type="NCBI Taxonomy" id="3047"/>
    <lineage>
        <taxon>Eukaryota</taxon>
        <taxon>Viridiplantae</taxon>
        <taxon>Chlorophyta</taxon>
        <taxon>core chlorophytes</taxon>
        <taxon>Chlorophyceae</taxon>
        <taxon>CS clade</taxon>
        <taxon>Chlamydomonadales</taxon>
        <taxon>Dunaliellaceae</taxon>
        <taxon>Dunaliella</taxon>
    </lineage>
</organism>
<evidence type="ECO:0008006" key="2">
    <source>
        <dbReference type="Google" id="ProtNLM"/>
    </source>
</evidence>
<dbReference type="AlphaFoldDB" id="A0A7S3QZX9"/>
<dbReference type="EMBL" id="HBIP01022412">
    <property type="protein sequence ID" value="CAE0498337.1"/>
    <property type="molecule type" value="Transcribed_RNA"/>
</dbReference>
<dbReference type="InterPro" id="IPR014541">
    <property type="entry name" value="Amdntrnsf_FN0238"/>
</dbReference>
<dbReference type="Gene3D" id="3.75.10.10">
    <property type="entry name" value="L-arginine/glycine Amidinotransferase, Chain A"/>
    <property type="match status" value="1"/>
</dbReference>
<dbReference type="PANTHER" id="PTHR43224:SF1">
    <property type="entry name" value="AMIDINOTRANSFERASE"/>
    <property type="match status" value="1"/>
</dbReference>
<proteinExistence type="predicted"/>
<dbReference type="PANTHER" id="PTHR43224">
    <property type="entry name" value="AMIDINOTRANSFERASE"/>
    <property type="match status" value="1"/>
</dbReference>
<gene>
    <name evidence="1" type="ORF">DTER00134_LOCUS13410</name>
</gene>
<reference evidence="1" key="1">
    <citation type="submission" date="2021-01" db="EMBL/GenBank/DDBJ databases">
        <authorList>
            <person name="Corre E."/>
            <person name="Pelletier E."/>
            <person name="Niang G."/>
            <person name="Scheremetjew M."/>
            <person name="Finn R."/>
            <person name="Kale V."/>
            <person name="Holt S."/>
            <person name="Cochrane G."/>
            <person name="Meng A."/>
            <person name="Brown T."/>
            <person name="Cohen L."/>
        </authorList>
    </citation>
    <scope>NUCLEOTIDE SEQUENCE</scope>
    <source>
        <strain evidence="1">CCMP1320</strain>
    </source>
</reference>
<sequence>MGMRRVISPVLGFMCSFHHGALQQKGLVSLSRCGLATSTTLTDEGLSPETRSLALDHKPDGPVLLQLPDRSWGAPPHLPRSTVEAIIGPHAAAASRLGVLRSPFTAFHETPRSFAQIVRPLGGPAVAVATEASQPHGRIVVDEYVASASGSYDLREAATDLSRYLNNEGVRIALVPDVSKAEGSTAAKGAKLALRQSSNEVLMVAPTAFGFNEQAAEDNSFMHVAPKPGPGSRNLTHQVLYEFAELHHQLREVAGVKVHLFEHSLAHGTPDACFPNNWFSTHPAGEASGGVAKSTLVLYPMKHPNRAAERRADMIYALKLRGYERLIDYSDYEAKGLHFEGTGALVIDRINGVAYVDVSERADIVLAEKWAAELGYKDLVTFRSTDLRGKSVYHTNVMMAIGSGVAIVCAESVKDTSERSRLLSSLSRTHEVVEISLEQMDSLCGNALELQDVRGVPVMAMSTQAYNAFTEQQREAILRHVSAIVHSPIDTLENVGGGGVRCTLGELF</sequence>
<accession>A0A7S3QZX9</accession>
<evidence type="ECO:0000313" key="1">
    <source>
        <dbReference type="EMBL" id="CAE0498337.1"/>
    </source>
</evidence>
<name>A0A7S3QZX9_DUNTE</name>